<keyword evidence="3" id="KW-0808">Transferase</keyword>
<protein>
    <submittedName>
        <fullName evidence="3">2 polyprenyl 3 methyl 5 hydroxy 6 metoxy 1 4 benz oquinol methylase</fullName>
    </submittedName>
</protein>
<evidence type="ECO:0000259" key="2">
    <source>
        <dbReference type="Pfam" id="PF08241"/>
    </source>
</evidence>
<dbReference type="InterPro" id="IPR029063">
    <property type="entry name" value="SAM-dependent_MTases_sf"/>
</dbReference>
<keyword evidence="3" id="KW-0489">Methyltransferase</keyword>
<reference evidence="3" key="1">
    <citation type="journal article" date="2010" name="ISME J.">
        <title>Metagenome of the Mediterranean deep chlorophyll maximum studied by direct and fosmid library 454 pyrosequencing.</title>
        <authorList>
            <person name="Ghai R."/>
            <person name="Martin-Cuadrado A.B."/>
            <person name="Molto A.G."/>
            <person name="Heredia I.G."/>
            <person name="Cabrera R."/>
            <person name="Martin J."/>
            <person name="Verdu M."/>
            <person name="Deschamps P."/>
            <person name="Moreira D."/>
            <person name="Lopez-Garcia P."/>
            <person name="Mira A."/>
            <person name="Rodriguez-Valera F."/>
        </authorList>
    </citation>
    <scope>NUCLEOTIDE SEQUENCE</scope>
</reference>
<dbReference type="SUPFAM" id="SSF53335">
    <property type="entry name" value="S-adenosyl-L-methionine-dependent methyltransferases"/>
    <property type="match status" value="1"/>
</dbReference>
<dbReference type="CDD" id="cd02440">
    <property type="entry name" value="AdoMet_MTases"/>
    <property type="match status" value="1"/>
</dbReference>
<sequence>MLITRQRYTADNNTKPYASDGQDYDGEHGSVNKDSKVIDDFGDEWQRYGYVDFDRAALENNFAQYFDIFPWHQISENSEGFDMGCGSGRWAQFVAPRVGRLNCIEPSQAIEVAKRNLAEHNNVSFYKETTEECSIEPASQDFGYCLGVLHHIPNTEAALGDCEKLLKSGAPLLLYLYYNFENRPLWFRALWRISDVMRQVICRLPASTKTIVCELIALTVYWPLARLALLARKILNNANMPLVDYADKPYYQMRNDALDRFGTRIEQRFSKTEIKGMLTRCGFVEIRFSDQRPFLVLCCH</sequence>
<dbReference type="AlphaFoldDB" id="D6PLL4"/>
<dbReference type="GO" id="GO:0008757">
    <property type="term" value="F:S-adenosylmethionine-dependent methyltransferase activity"/>
    <property type="evidence" value="ECO:0007669"/>
    <property type="project" value="InterPro"/>
</dbReference>
<accession>D6PLL4</accession>
<feature type="domain" description="Methyltransferase type 11" evidence="2">
    <location>
        <begin position="82"/>
        <end position="172"/>
    </location>
</feature>
<proteinExistence type="predicted"/>
<dbReference type="EMBL" id="GU943152">
    <property type="protein sequence ID" value="ADD96615.1"/>
    <property type="molecule type" value="Genomic_DNA"/>
</dbReference>
<dbReference type="Pfam" id="PF08241">
    <property type="entry name" value="Methyltransf_11"/>
    <property type="match status" value="1"/>
</dbReference>
<feature type="region of interest" description="Disordered" evidence="1">
    <location>
        <begin position="12"/>
        <end position="31"/>
    </location>
</feature>
<name>D6PLL4_9ZZZZ</name>
<dbReference type="InterPro" id="IPR013216">
    <property type="entry name" value="Methyltransf_11"/>
</dbReference>
<organism evidence="3">
    <name type="scientific">uncultured organism MedDCM-OCT-S12-C71</name>
    <dbReference type="NCBI Taxonomy" id="743666"/>
    <lineage>
        <taxon>unclassified sequences</taxon>
        <taxon>environmental samples</taxon>
    </lineage>
</organism>
<dbReference type="Gene3D" id="3.40.50.150">
    <property type="entry name" value="Vaccinia Virus protein VP39"/>
    <property type="match status" value="1"/>
</dbReference>
<dbReference type="GO" id="GO:0032259">
    <property type="term" value="P:methylation"/>
    <property type="evidence" value="ECO:0007669"/>
    <property type="project" value="UniProtKB-KW"/>
</dbReference>
<evidence type="ECO:0000313" key="3">
    <source>
        <dbReference type="EMBL" id="ADD96615.1"/>
    </source>
</evidence>
<evidence type="ECO:0000256" key="1">
    <source>
        <dbReference type="SAM" id="MobiDB-lite"/>
    </source>
</evidence>